<dbReference type="PANTHER" id="PTHR46890">
    <property type="entry name" value="NON-LTR RETROLELEMENT REVERSE TRANSCRIPTASE-LIKE PROTEIN-RELATED"/>
    <property type="match status" value="1"/>
</dbReference>
<dbReference type="Proteomes" id="UP001281410">
    <property type="component" value="Unassembled WGS sequence"/>
</dbReference>
<keyword evidence="1" id="KW-0472">Membrane</keyword>
<organism evidence="2 3">
    <name type="scientific">Dipteronia sinensis</name>
    <dbReference type="NCBI Taxonomy" id="43782"/>
    <lineage>
        <taxon>Eukaryota</taxon>
        <taxon>Viridiplantae</taxon>
        <taxon>Streptophyta</taxon>
        <taxon>Embryophyta</taxon>
        <taxon>Tracheophyta</taxon>
        <taxon>Spermatophyta</taxon>
        <taxon>Magnoliopsida</taxon>
        <taxon>eudicotyledons</taxon>
        <taxon>Gunneridae</taxon>
        <taxon>Pentapetalae</taxon>
        <taxon>rosids</taxon>
        <taxon>malvids</taxon>
        <taxon>Sapindales</taxon>
        <taxon>Sapindaceae</taxon>
        <taxon>Hippocastanoideae</taxon>
        <taxon>Acereae</taxon>
        <taxon>Dipteronia</taxon>
    </lineage>
</organism>
<dbReference type="AlphaFoldDB" id="A0AAE0A6D9"/>
<evidence type="ECO:0000313" key="2">
    <source>
        <dbReference type="EMBL" id="KAK3200796.1"/>
    </source>
</evidence>
<keyword evidence="1" id="KW-1133">Transmembrane helix</keyword>
<name>A0AAE0A6D9_9ROSI</name>
<sequence>MRRIRDMVNGLFDEEGFWRVGQQDSERVVTVYFDKLFRSGGSDCVATTHAGGSVTEACLWYLNEGESLAVINITLKFLIPKVKLLERMTKFRSISLCNAINKIISKALASRLRNVIGEVVSEEVTKAYDRVEWDFLAKAMGRLDFSPAWIGRIMGYVTLVSFFFLVNGVVCGLVFPSKGLRQGDTLSLYLYLLVTEGFSSLIRKAVLKRDYKSFQASILDPLISLFFLQTIVCSFLRPLSRTAITSVIS</sequence>
<dbReference type="EMBL" id="JANJYJ010000007">
    <property type="protein sequence ID" value="KAK3200796.1"/>
    <property type="molecule type" value="Genomic_DNA"/>
</dbReference>
<gene>
    <name evidence="2" type="ORF">Dsin_024211</name>
</gene>
<protein>
    <recommendedName>
        <fullName evidence="4">Reverse transcriptase domain-containing protein</fullName>
    </recommendedName>
</protein>
<dbReference type="PANTHER" id="PTHR46890:SF48">
    <property type="entry name" value="RNA-DIRECTED DNA POLYMERASE"/>
    <property type="match status" value="1"/>
</dbReference>
<evidence type="ECO:0008006" key="4">
    <source>
        <dbReference type="Google" id="ProtNLM"/>
    </source>
</evidence>
<keyword evidence="1" id="KW-0812">Transmembrane</keyword>
<keyword evidence="3" id="KW-1185">Reference proteome</keyword>
<feature type="transmembrane region" description="Helical" evidence="1">
    <location>
        <begin position="153"/>
        <end position="176"/>
    </location>
</feature>
<comment type="caution">
    <text evidence="2">The sequence shown here is derived from an EMBL/GenBank/DDBJ whole genome shotgun (WGS) entry which is preliminary data.</text>
</comment>
<proteinExistence type="predicted"/>
<reference evidence="2" key="1">
    <citation type="journal article" date="2023" name="Plant J.">
        <title>Genome sequences and population genomics provide insights into the demographic history, inbreeding, and mutation load of two 'living fossil' tree species of Dipteronia.</title>
        <authorList>
            <person name="Feng Y."/>
            <person name="Comes H.P."/>
            <person name="Chen J."/>
            <person name="Zhu S."/>
            <person name="Lu R."/>
            <person name="Zhang X."/>
            <person name="Li P."/>
            <person name="Qiu J."/>
            <person name="Olsen K.M."/>
            <person name="Qiu Y."/>
        </authorList>
    </citation>
    <scope>NUCLEOTIDE SEQUENCE</scope>
    <source>
        <strain evidence="2">NBL</strain>
    </source>
</reference>
<evidence type="ECO:0000256" key="1">
    <source>
        <dbReference type="SAM" id="Phobius"/>
    </source>
</evidence>
<feature type="transmembrane region" description="Helical" evidence="1">
    <location>
        <begin position="188"/>
        <end position="206"/>
    </location>
</feature>
<dbReference type="InterPro" id="IPR052343">
    <property type="entry name" value="Retrotransposon-Effector_Assoc"/>
</dbReference>
<accession>A0AAE0A6D9</accession>
<evidence type="ECO:0000313" key="3">
    <source>
        <dbReference type="Proteomes" id="UP001281410"/>
    </source>
</evidence>